<sequence length="477" mass="49460">MGIVLTFALNAVLNLVVGLVVAGVLGPAEYGRFAIASMAAIVLFTALFDWVRLSATRFTHGDAKEAGLDASLDAAYLAMVALVLVGAAGIAVAGPSLGLPPGLVLVVAVAAAATGLIEIGAARTRALFLNGAYIRLILAKNVLAFVLMVAAAWLTHSALWVLAMFALANGLASLASGRRLRPVPSALSKATRNHLATFARYGFPIVVANLVYQGIVLLNRGVVADRFGFAEAGQLSLATDLTIRLFLSVGAALDAYLFQVAVRRQAEEGEAEGRRQIALNMLIVLAVLSFLGASYAAAMPALEAIFVPQQFRGSFGPLALAMLPGVLAFCFGQFAVGPVFQLTHRTSALLWTTLVALAVDGVLLWFVPAEAGLLAIAAIHSLSLAAGLLAALVTASSLRGCWPTLGQVGTVLLAALLALGAMWPMRSLGSPWLALIAAGLVGPVVFAGTLWLLDLGGLRQALASQVRRLRRASASPT</sequence>
<comment type="subcellular location">
    <subcellularLocation>
        <location evidence="1">Cell membrane</location>
        <topology evidence="1">Multi-pass membrane protein</topology>
    </subcellularLocation>
</comment>
<gene>
    <name evidence="7" type="ORF">EV668_0522</name>
</gene>
<evidence type="ECO:0000256" key="6">
    <source>
        <dbReference type="SAM" id="Phobius"/>
    </source>
</evidence>
<keyword evidence="4 6" id="KW-1133">Transmembrane helix</keyword>
<dbReference type="PANTHER" id="PTHR30250">
    <property type="entry name" value="PST FAMILY PREDICTED COLANIC ACID TRANSPORTER"/>
    <property type="match status" value="1"/>
</dbReference>
<dbReference type="RefSeq" id="WP_133768285.1">
    <property type="nucleotide sequence ID" value="NZ_SNZR01000011.1"/>
</dbReference>
<organism evidence="7 8">
    <name type="scientific">Enterovirga rhinocerotis</name>
    <dbReference type="NCBI Taxonomy" id="1339210"/>
    <lineage>
        <taxon>Bacteria</taxon>
        <taxon>Pseudomonadati</taxon>
        <taxon>Pseudomonadota</taxon>
        <taxon>Alphaproteobacteria</taxon>
        <taxon>Hyphomicrobiales</taxon>
        <taxon>Methylobacteriaceae</taxon>
        <taxon>Enterovirga</taxon>
    </lineage>
</organism>
<keyword evidence="2" id="KW-1003">Cell membrane</keyword>
<feature type="transmembrane region" description="Helical" evidence="6">
    <location>
        <begin position="235"/>
        <end position="257"/>
    </location>
</feature>
<feature type="transmembrane region" description="Helical" evidence="6">
    <location>
        <begin position="99"/>
        <end position="121"/>
    </location>
</feature>
<feature type="transmembrane region" description="Helical" evidence="6">
    <location>
        <begin position="318"/>
        <end position="336"/>
    </location>
</feature>
<feature type="transmembrane region" description="Helical" evidence="6">
    <location>
        <begin position="159"/>
        <end position="177"/>
    </location>
</feature>
<dbReference type="InterPro" id="IPR050833">
    <property type="entry name" value="Poly_Biosynth_Transport"/>
</dbReference>
<evidence type="ECO:0000256" key="5">
    <source>
        <dbReference type="ARBA" id="ARBA00023136"/>
    </source>
</evidence>
<feature type="transmembrane region" description="Helical" evidence="6">
    <location>
        <begin position="133"/>
        <end position="153"/>
    </location>
</feature>
<name>A0A4R7C8T3_9HYPH</name>
<evidence type="ECO:0000313" key="7">
    <source>
        <dbReference type="EMBL" id="TDR93266.1"/>
    </source>
</evidence>
<dbReference type="GO" id="GO:0005886">
    <property type="term" value="C:plasma membrane"/>
    <property type="evidence" value="ECO:0007669"/>
    <property type="project" value="UniProtKB-SubCell"/>
</dbReference>
<dbReference type="EMBL" id="SNZR01000011">
    <property type="protein sequence ID" value="TDR93266.1"/>
    <property type="molecule type" value="Genomic_DNA"/>
</dbReference>
<feature type="transmembrane region" description="Helical" evidence="6">
    <location>
        <begin position="373"/>
        <end position="393"/>
    </location>
</feature>
<evidence type="ECO:0000313" key="8">
    <source>
        <dbReference type="Proteomes" id="UP000295122"/>
    </source>
</evidence>
<keyword evidence="8" id="KW-1185">Reference proteome</keyword>
<feature type="transmembrane region" description="Helical" evidence="6">
    <location>
        <begin position="198"/>
        <end position="215"/>
    </location>
</feature>
<protein>
    <submittedName>
        <fullName evidence="7">O-antigen/teichoic acid export membrane protein</fullName>
    </submittedName>
</protein>
<keyword evidence="3 6" id="KW-0812">Transmembrane</keyword>
<feature type="transmembrane region" description="Helical" evidence="6">
    <location>
        <begin position="348"/>
        <end position="367"/>
    </location>
</feature>
<dbReference type="OrthoDB" id="8149983at2"/>
<feature type="transmembrane region" description="Helical" evidence="6">
    <location>
        <begin position="74"/>
        <end position="93"/>
    </location>
</feature>
<feature type="transmembrane region" description="Helical" evidence="6">
    <location>
        <begin position="431"/>
        <end position="453"/>
    </location>
</feature>
<evidence type="ECO:0000256" key="3">
    <source>
        <dbReference type="ARBA" id="ARBA00022692"/>
    </source>
</evidence>
<evidence type="ECO:0000256" key="4">
    <source>
        <dbReference type="ARBA" id="ARBA00022989"/>
    </source>
</evidence>
<dbReference type="AlphaFoldDB" id="A0A4R7C8T3"/>
<dbReference type="PANTHER" id="PTHR30250:SF11">
    <property type="entry name" value="O-ANTIGEN TRANSPORTER-RELATED"/>
    <property type="match status" value="1"/>
</dbReference>
<feature type="transmembrane region" description="Helical" evidence="6">
    <location>
        <begin position="405"/>
        <end position="425"/>
    </location>
</feature>
<evidence type="ECO:0000256" key="1">
    <source>
        <dbReference type="ARBA" id="ARBA00004651"/>
    </source>
</evidence>
<proteinExistence type="predicted"/>
<feature type="transmembrane region" description="Helical" evidence="6">
    <location>
        <begin position="33"/>
        <end position="53"/>
    </location>
</feature>
<evidence type="ECO:0000256" key="2">
    <source>
        <dbReference type="ARBA" id="ARBA00022475"/>
    </source>
</evidence>
<accession>A0A4R7C8T3</accession>
<feature type="transmembrane region" description="Helical" evidence="6">
    <location>
        <begin position="7"/>
        <end position="27"/>
    </location>
</feature>
<feature type="transmembrane region" description="Helical" evidence="6">
    <location>
        <begin position="277"/>
        <end position="298"/>
    </location>
</feature>
<dbReference type="Proteomes" id="UP000295122">
    <property type="component" value="Unassembled WGS sequence"/>
</dbReference>
<reference evidence="7 8" key="1">
    <citation type="submission" date="2019-03" db="EMBL/GenBank/DDBJ databases">
        <title>Genomic Encyclopedia of Type Strains, Phase IV (KMG-IV): sequencing the most valuable type-strain genomes for metagenomic binning, comparative biology and taxonomic classification.</title>
        <authorList>
            <person name="Goeker M."/>
        </authorList>
    </citation>
    <scope>NUCLEOTIDE SEQUENCE [LARGE SCALE GENOMIC DNA]</scope>
    <source>
        <strain evidence="7 8">DSM 25903</strain>
    </source>
</reference>
<comment type="caution">
    <text evidence="7">The sequence shown here is derived from an EMBL/GenBank/DDBJ whole genome shotgun (WGS) entry which is preliminary data.</text>
</comment>
<keyword evidence="5 6" id="KW-0472">Membrane</keyword>